<dbReference type="AlphaFoldDB" id="A0A9X9M3N3"/>
<evidence type="ECO:0000313" key="2">
    <source>
        <dbReference type="Proteomes" id="UP000269945"/>
    </source>
</evidence>
<evidence type="ECO:0000313" key="1">
    <source>
        <dbReference type="EMBL" id="VCX31278.1"/>
    </source>
</evidence>
<proteinExistence type="predicted"/>
<accession>A0A9X9M3N3</accession>
<dbReference type="Proteomes" id="UP000269945">
    <property type="component" value="Unassembled WGS sequence"/>
</dbReference>
<name>A0A9X9M3N3_GULGU</name>
<gene>
    <name evidence="1" type="ORF">BN2614_LOCUS3</name>
</gene>
<sequence>MLSSIWKEIHWWCCFPDRRGFARPDHLLAVRMDLCSFFFHLVTVCPRSLSSLQLSFFRTKLTDPGRGSLSLINMLPAGRPAERVAASKLRVGGLRGQSGCLLSGIHHGLNGNP</sequence>
<reference evidence="1 2" key="1">
    <citation type="submission" date="2018-10" db="EMBL/GenBank/DDBJ databases">
        <authorList>
            <person name="Ekblom R."/>
            <person name="Jareborg N."/>
        </authorList>
    </citation>
    <scope>NUCLEOTIDE SEQUENCE [LARGE SCALE GENOMIC DNA]</scope>
    <source>
        <tissue evidence="1">Muscle</tissue>
    </source>
</reference>
<organism evidence="1 2">
    <name type="scientific">Gulo gulo</name>
    <name type="common">Wolverine</name>
    <name type="synonym">Gluton</name>
    <dbReference type="NCBI Taxonomy" id="48420"/>
    <lineage>
        <taxon>Eukaryota</taxon>
        <taxon>Metazoa</taxon>
        <taxon>Chordata</taxon>
        <taxon>Craniata</taxon>
        <taxon>Vertebrata</taxon>
        <taxon>Euteleostomi</taxon>
        <taxon>Mammalia</taxon>
        <taxon>Eutheria</taxon>
        <taxon>Laurasiatheria</taxon>
        <taxon>Carnivora</taxon>
        <taxon>Caniformia</taxon>
        <taxon>Musteloidea</taxon>
        <taxon>Mustelidae</taxon>
        <taxon>Guloninae</taxon>
        <taxon>Gulo</taxon>
    </lineage>
</organism>
<keyword evidence="2" id="KW-1185">Reference proteome</keyword>
<protein>
    <submittedName>
        <fullName evidence="1">Uncharacterized protein</fullName>
    </submittedName>
</protein>
<dbReference type="EMBL" id="CYRY02040720">
    <property type="protein sequence ID" value="VCX31278.1"/>
    <property type="molecule type" value="Genomic_DNA"/>
</dbReference>
<comment type="caution">
    <text evidence="1">The sequence shown here is derived from an EMBL/GenBank/DDBJ whole genome shotgun (WGS) entry which is preliminary data.</text>
</comment>